<dbReference type="InterPro" id="IPR011453">
    <property type="entry name" value="DUF1559"/>
</dbReference>
<dbReference type="OrthoDB" id="272873at2"/>
<evidence type="ECO:0000313" key="3">
    <source>
        <dbReference type="Proteomes" id="UP000004358"/>
    </source>
</evidence>
<dbReference type="eggNOG" id="COG4968">
    <property type="taxonomic scope" value="Bacteria"/>
</dbReference>
<proteinExistence type="predicted"/>
<dbReference type="Gene3D" id="3.30.700.10">
    <property type="entry name" value="Glycoprotein, Type 4 Pilin"/>
    <property type="match status" value="1"/>
</dbReference>
<feature type="domain" description="DUF1559" evidence="1">
    <location>
        <begin position="30"/>
        <end position="314"/>
    </location>
</feature>
<protein>
    <recommendedName>
        <fullName evidence="1">DUF1559 domain-containing protein</fullName>
    </recommendedName>
</protein>
<organism evidence="2 3">
    <name type="scientific">Blastopirellula marina DSM 3645</name>
    <dbReference type="NCBI Taxonomy" id="314230"/>
    <lineage>
        <taxon>Bacteria</taxon>
        <taxon>Pseudomonadati</taxon>
        <taxon>Planctomycetota</taxon>
        <taxon>Planctomycetia</taxon>
        <taxon>Pirellulales</taxon>
        <taxon>Pirellulaceae</taxon>
        <taxon>Blastopirellula</taxon>
    </lineage>
</organism>
<dbReference type="PANTHER" id="PTHR30093">
    <property type="entry name" value="GENERAL SECRETION PATHWAY PROTEIN G"/>
    <property type="match status" value="1"/>
</dbReference>
<dbReference type="NCBIfam" id="TIGR02532">
    <property type="entry name" value="IV_pilin_GFxxxE"/>
    <property type="match status" value="1"/>
</dbReference>
<dbReference type="InterPro" id="IPR012902">
    <property type="entry name" value="N_methyl_site"/>
</dbReference>
<dbReference type="NCBIfam" id="TIGR04294">
    <property type="entry name" value="pre_pil_HX9DG"/>
    <property type="match status" value="1"/>
</dbReference>
<dbReference type="PANTHER" id="PTHR30093:SF2">
    <property type="entry name" value="TYPE II SECRETION SYSTEM PROTEIN H"/>
    <property type="match status" value="1"/>
</dbReference>
<dbReference type="HOGENOM" id="CLU_041661_0_0_0"/>
<dbReference type="SUPFAM" id="SSF54523">
    <property type="entry name" value="Pili subunits"/>
    <property type="match status" value="1"/>
</dbReference>
<dbReference type="PROSITE" id="PS00409">
    <property type="entry name" value="PROKAR_NTER_METHYL"/>
    <property type="match status" value="1"/>
</dbReference>
<sequence length="344" mass="37195">MSRRGFTLVELLVVIAIIGVLIALLLPAVQQAREAARRMQCTNNLKQIMLATHNFESTYGNIVQGTQRGDGTGISDLSAHWGWGAFLLPFIEQNAMYEQLELNDLQDTANHLRAAINDANKLAVIQTPITGYRCPSSTMPDLNVGCDEDSENIRGLLPVTGGVGVPAASSSYVGNSGHRNLPRWDRNYGTGPLVPVGEYSYLKHPPLRFADIVDGLSNTIFFGERAWVLNANNGTQVVAGAATWAGASSLYDQSADSTANWVHTGALASARARINEATGATYDYSRRSFSSQHPGGANFALGDGSVRFLPETIEHKVQTWPAFGGECVFDYLLHRADGQPVTMP</sequence>
<dbReference type="Pfam" id="PF07596">
    <property type="entry name" value="SBP_bac_10"/>
    <property type="match status" value="1"/>
</dbReference>
<dbReference type="EMBL" id="AANZ01000005">
    <property type="protein sequence ID" value="EAQ81284.1"/>
    <property type="molecule type" value="Genomic_DNA"/>
</dbReference>
<dbReference type="STRING" id="314230.DSM3645_22871"/>
<dbReference type="Pfam" id="PF07963">
    <property type="entry name" value="N_methyl"/>
    <property type="match status" value="1"/>
</dbReference>
<evidence type="ECO:0000259" key="1">
    <source>
        <dbReference type="Pfam" id="PF07596"/>
    </source>
</evidence>
<comment type="caution">
    <text evidence="2">The sequence shown here is derived from an EMBL/GenBank/DDBJ whole genome shotgun (WGS) entry which is preliminary data.</text>
</comment>
<dbReference type="InterPro" id="IPR045584">
    <property type="entry name" value="Pilin-like"/>
</dbReference>
<evidence type="ECO:0000313" key="2">
    <source>
        <dbReference type="EMBL" id="EAQ81284.1"/>
    </source>
</evidence>
<reference evidence="2 3" key="1">
    <citation type="submission" date="2006-02" db="EMBL/GenBank/DDBJ databases">
        <authorList>
            <person name="Amann R."/>
            <person name="Ferriera S."/>
            <person name="Johnson J."/>
            <person name="Kravitz S."/>
            <person name="Halpern A."/>
            <person name="Remington K."/>
            <person name="Beeson K."/>
            <person name="Tran B."/>
            <person name="Rogers Y.-H."/>
            <person name="Friedman R."/>
            <person name="Venter J.C."/>
        </authorList>
    </citation>
    <scope>NUCLEOTIDE SEQUENCE [LARGE SCALE GENOMIC DNA]</scope>
    <source>
        <strain evidence="2 3">DSM 3645</strain>
    </source>
</reference>
<dbReference type="AlphaFoldDB" id="A3ZQ11"/>
<accession>A3ZQ11</accession>
<name>A3ZQ11_9BACT</name>
<gene>
    <name evidence="2" type="ORF">DSM3645_22871</name>
</gene>
<dbReference type="InterPro" id="IPR027558">
    <property type="entry name" value="Pre_pil_HX9DG_C"/>
</dbReference>
<dbReference type="RefSeq" id="WP_002652473.1">
    <property type="nucleotide sequence ID" value="NZ_CH672376.1"/>
</dbReference>
<dbReference type="Proteomes" id="UP000004358">
    <property type="component" value="Unassembled WGS sequence"/>
</dbReference>